<evidence type="ECO:0000256" key="9">
    <source>
        <dbReference type="SAM" id="SignalP"/>
    </source>
</evidence>
<sequence>MFSPGKHHLSHLLLTVLLLGGRTADGAQNRSEVETAPSVRLASVHSSRAIVAKEGSSMLIECNVTGGHDSIKWYNSKGLQLGDDADGKWQIQETGTLNITAVSFADRGRYTCVASRGGSEPTNYTVILRVAHTDSGLGLYYVIVCLVAFTITMILNVARLCMVSSHLKKTERAINEFFRTEGAEKLQKAFEVAKRIPIITSAKTQELAKVTQFKTMEFARHIEELARSVPLPPLILNCRTGVDTENPGPHSSEQVGRQAIGPPCSDGEEECQVLLPPSEGQRNDEGGVDIKVSVHMVSECAGVDAVEEKVNDEDEEAAVCLPLLTTSP</sequence>
<feature type="transmembrane region" description="Helical" evidence="8">
    <location>
        <begin position="139"/>
        <end position="162"/>
    </location>
</feature>
<keyword evidence="9" id="KW-0732">Signal</keyword>
<evidence type="ECO:0000256" key="8">
    <source>
        <dbReference type="SAM" id="Phobius"/>
    </source>
</evidence>
<evidence type="ECO:0000256" key="6">
    <source>
        <dbReference type="ARBA" id="ARBA00049640"/>
    </source>
</evidence>
<comment type="function">
    <text evidence="6">Component of the elastin-associated microfibrils.</text>
</comment>
<evidence type="ECO:0000256" key="7">
    <source>
        <dbReference type="ARBA" id="ARBA00049731"/>
    </source>
</evidence>
<dbReference type="SMART" id="SM00408">
    <property type="entry name" value="IGc2"/>
    <property type="match status" value="1"/>
</dbReference>
<comment type="caution">
    <text evidence="11">The sequence shown here is derived from an EMBL/GenBank/DDBJ whole genome shotgun (WGS) entry which is preliminary data.</text>
</comment>
<keyword evidence="8" id="KW-1133">Transmembrane helix</keyword>
<protein>
    <recommendedName>
        <fullName evidence="7">Microfibril-associated glycoprotein 3</fullName>
    </recommendedName>
</protein>
<keyword evidence="2" id="KW-1003">Cell membrane</keyword>
<evidence type="ECO:0000313" key="12">
    <source>
        <dbReference type="Proteomes" id="UP001314229"/>
    </source>
</evidence>
<dbReference type="PANTHER" id="PTHR14340">
    <property type="entry name" value="MICROFIBRIL-ASSOCIATED GLYCOPROTEIN 3"/>
    <property type="match status" value="1"/>
</dbReference>
<dbReference type="InterPro" id="IPR013783">
    <property type="entry name" value="Ig-like_fold"/>
</dbReference>
<dbReference type="SMART" id="SM00409">
    <property type="entry name" value="IG"/>
    <property type="match status" value="1"/>
</dbReference>
<comment type="subcellular location">
    <subcellularLocation>
        <location evidence="1">Cell membrane</location>
        <topology evidence="1">Single-pass type I membrane protein</topology>
    </subcellularLocation>
</comment>
<dbReference type="Pfam" id="PF07679">
    <property type="entry name" value="I-set"/>
    <property type="match status" value="1"/>
</dbReference>
<feature type="domain" description="Ig-like" evidence="10">
    <location>
        <begin position="37"/>
        <end position="125"/>
    </location>
</feature>
<evidence type="ECO:0000256" key="3">
    <source>
        <dbReference type="ARBA" id="ARBA00023136"/>
    </source>
</evidence>
<name>A0AAV1PI22_SCOSC</name>
<evidence type="ECO:0000256" key="5">
    <source>
        <dbReference type="ARBA" id="ARBA00023319"/>
    </source>
</evidence>
<organism evidence="11 12">
    <name type="scientific">Scomber scombrus</name>
    <name type="common">Atlantic mackerel</name>
    <name type="synonym">Scomber vernalis</name>
    <dbReference type="NCBI Taxonomy" id="13677"/>
    <lineage>
        <taxon>Eukaryota</taxon>
        <taxon>Metazoa</taxon>
        <taxon>Chordata</taxon>
        <taxon>Craniata</taxon>
        <taxon>Vertebrata</taxon>
        <taxon>Euteleostomi</taxon>
        <taxon>Actinopterygii</taxon>
        <taxon>Neopterygii</taxon>
        <taxon>Teleostei</taxon>
        <taxon>Neoteleostei</taxon>
        <taxon>Acanthomorphata</taxon>
        <taxon>Pelagiaria</taxon>
        <taxon>Scombriformes</taxon>
        <taxon>Scombridae</taxon>
        <taxon>Scomber</taxon>
    </lineage>
</organism>
<dbReference type="InterPro" id="IPR036179">
    <property type="entry name" value="Ig-like_dom_sf"/>
</dbReference>
<keyword evidence="3 8" id="KW-0472">Membrane</keyword>
<keyword evidence="4" id="KW-0325">Glycoprotein</keyword>
<dbReference type="PANTHER" id="PTHR14340:SF4">
    <property type="entry name" value="MICROFIBRIL-ASSOCIATED GLYCOPROTEIN 3"/>
    <property type="match status" value="1"/>
</dbReference>
<evidence type="ECO:0000313" key="11">
    <source>
        <dbReference type="EMBL" id="CAK6971130.1"/>
    </source>
</evidence>
<evidence type="ECO:0000256" key="4">
    <source>
        <dbReference type="ARBA" id="ARBA00023180"/>
    </source>
</evidence>
<evidence type="ECO:0000256" key="1">
    <source>
        <dbReference type="ARBA" id="ARBA00004251"/>
    </source>
</evidence>
<evidence type="ECO:0000256" key="2">
    <source>
        <dbReference type="ARBA" id="ARBA00022475"/>
    </source>
</evidence>
<feature type="signal peptide" evidence="9">
    <location>
        <begin position="1"/>
        <end position="26"/>
    </location>
</feature>
<dbReference type="InterPro" id="IPR003599">
    <property type="entry name" value="Ig_sub"/>
</dbReference>
<keyword evidence="12" id="KW-1185">Reference proteome</keyword>
<keyword evidence="8" id="KW-0812">Transmembrane</keyword>
<keyword evidence="5" id="KW-0393">Immunoglobulin domain</keyword>
<dbReference type="CDD" id="cd00096">
    <property type="entry name" value="Ig"/>
    <property type="match status" value="1"/>
</dbReference>
<gene>
    <name evidence="11" type="ORF">FSCOSCO3_A025233</name>
</gene>
<accession>A0AAV1PI22</accession>
<proteinExistence type="predicted"/>
<dbReference type="AlphaFoldDB" id="A0AAV1PI22"/>
<dbReference type="EMBL" id="CAWUFR010000171">
    <property type="protein sequence ID" value="CAK6971130.1"/>
    <property type="molecule type" value="Genomic_DNA"/>
</dbReference>
<dbReference type="InterPro" id="IPR003598">
    <property type="entry name" value="Ig_sub2"/>
</dbReference>
<dbReference type="Proteomes" id="UP001314229">
    <property type="component" value="Unassembled WGS sequence"/>
</dbReference>
<feature type="chain" id="PRO_5043561636" description="Microfibril-associated glycoprotein 3" evidence="9">
    <location>
        <begin position="27"/>
        <end position="328"/>
    </location>
</feature>
<reference evidence="11 12" key="1">
    <citation type="submission" date="2024-01" db="EMBL/GenBank/DDBJ databases">
        <authorList>
            <person name="Alioto T."/>
            <person name="Alioto T."/>
            <person name="Gomez Garrido J."/>
        </authorList>
    </citation>
    <scope>NUCLEOTIDE SEQUENCE [LARGE SCALE GENOMIC DNA]</scope>
</reference>
<dbReference type="InterPro" id="IPR007110">
    <property type="entry name" value="Ig-like_dom"/>
</dbReference>
<dbReference type="PROSITE" id="PS50835">
    <property type="entry name" value="IG_LIKE"/>
    <property type="match status" value="1"/>
</dbReference>
<evidence type="ECO:0000259" key="10">
    <source>
        <dbReference type="PROSITE" id="PS50835"/>
    </source>
</evidence>
<dbReference type="GO" id="GO:0005886">
    <property type="term" value="C:plasma membrane"/>
    <property type="evidence" value="ECO:0007669"/>
    <property type="project" value="UniProtKB-SubCell"/>
</dbReference>
<dbReference type="SUPFAM" id="SSF48726">
    <property type="entry name" value="Immunoglobulin"/>
    <property type="match status" value="1"/>
</dbReference>
<dbReference type="InterPro" id="IPR013098">
    <property type="entry name" value="Ig_I-set"/>
</dbReference>
<dbReference type="Gene3D" id="2.60.40.10">
    <property type="entry name" value="Immunoglobulins"/>
    <property type="match status" value="1"/>
</dbReference>